<protein>
    <submittedName>
        <fullName evidence="2">ABC transporter permease</fullName>
    </submittedName>
</protein>
<reference evidence="3" key="1">
    <citation type="submission" date="2021-07" db="EMBL/GenBank/DDBJ databases">
        <title>Complete genome sequencing of a Clostridium isolate.</title>
        <authorList>
            <person name="Ueki A."/>
            <person name="Tonouchi A."/>
        </authorList>
    </citation>
    <scope>NUCLEOTIDE SEQUENCE [LARGE SCALE GENOMIC DNA]</scope>
    <source>
        <strain evidence="3">C5S11</strain>
    </source>
</reference>
<keyword evidence="1" id="KW-1133">Transmembrane helix</keyword>
<feature type="transmembrane region" description="Helical" evidence="1">
    <location>
        <begin position="225"/>
        <end position="248"/>
    </location>
</feature>
<dbReference type="Pfam" id="PF12730">
    <property type="entry name" value="ABC2_membrane_4"/>
    <property type="match status" value="1"/>
</dbReference>
<feature type="transmembrane region" description="Helical" evidence="1">
    <location>
        <begin position="59"/>
        <end position="84"/>
    </location>
</feature>
<evidence type="ECO:0000256" key="1">
    <source>
        <dbReference type="SAM" id="Phobius"/>
    </source>
</evidence>
<keyword evidence="1" id="KW-0472">Membrane</keyword>
<dbReference type="EMBL" id="AP024849">
    <property type="protein sequence ID" value="BCZ49232.1"/>
    <property type="molecule type" value="Genomic_DNA"/>
</dbReference>
<feature type="transmembrane region" description="Helical" evidence="1">
    <location>
        <begin position="16"/>
        <end position="39"/>
    </location>
</feature>
<feature type="transmembrane region" description="Helical" evidence="1">
    <location>
        <begin position="112"/>
        <end position="137"/>
    </location>
</feature>
<feature type="transmembrane region" description="Helical" evidence="1">
    <location>
        <begin position="157"/>
        <end position="174"/>
    </location>
</feature>
<evidence type="ECO:0000313" key="2">
    <source>
        <dbReference type="EMBL" id="BCZ49232.1"/>
    </source>
</evidence>
<keyword evidence="3" id="KW-1185">Reference proteome</keyword>
<organism evidence="2 3">
    <name type="scientific">Clostridium gelidum</name>
    <dbReference type="NCBI Taxonomy" id="704125"/>
    <lineage>
        <taxon>Bacteria</taxon>
        <taxon>Bacillati</taxon>
        <taxon>Bacillota</taxon>
        <taxon>Clostridia</taxon>
        <taxon>Eubacteriales</taxon>
        <taxon>Clostridiaceae</taxon>
        <taxon>Clostridium</taxon>
    </lineage>
</organism>
<keyword evidence="1" id="KW-0812">Transmembrane</keyword>
<name>A0ABM7TDM1_9CLOT</name>
<gene>
    <name evidence="2" type="ORF">psyc5s11_52990</name>
</gene>
<evidence type="ECO:0000313" key="3">
    <source>
        <dbReference type="Proteomes" id="UP000824633"/>
    </source>
</evidence>
<proteinExistence type="predicted"/>
<sequence length="256" mass="29065">MFNIIYSEFIKLRKSFIFIIALIGGVLMPGVQFVGAIGTVAEHYNEIQQVSIEPFLKSYIGNIEVMSFQFTYIIIFSLIAAYIFSREFTDKTSNILYTYPISKIKIFIGKFITIYILILFVYIIQFITTYLSLYIAWGELPSAEFISNDMKVNLYSVLLQFLLIPIPVLIANITKNIIFPIVYGVLGAVIEMLLMGITIKGSIYGQFCPLLLPSLPFYHYHMGDPIDFVITSGSAVITFGVFMFLCIYHCSNADIN</sequence>
<dbReference type="Proteomes" id="UP000824633">
    <property type="component" value="Chromosome"/>
</dbReference>
<accession>A0ABM7TDM1</accession>
<dbReference type="RefSeq" id="WP_224035431.1">
    <property type="nucleotide sequence ID" value="NZ_AP024849.1"/>
</dbReference>
<feature type="transmembrane region" description="Helical" evidence="1">
    <location>
        <begin position="181"/>
        <end position="205"/>
    </location>
</feature>